<protein>
    <submittedName>
        <fullName evidence="2">Outer membrane lipoprotein carrier protein LolA</fullName>
    </submittedName>
</protein>
<organism evidence="2 3">
    <name type="scientific">Pseudorhodoferax soli</name>
    <dbReference type="NCBI Taxonomy" id="545864"/>
    <lineage>
        <taxon>Bacteria</taxon>
        <taxon>Pseudomonadati</taxon>
        <taxon>Pseudomonadota</taxon>
        <taxon>Betaproteobacteria</taxon>
        <taxon>Burkholderiales</taxon>
        <taxon>Comamonadaceae</taxon>
    </lineage>
</organism>
<keyword evidence="1" id="KW-0732">Signal</keyword>
<gene>
    <name evidence="2" type="ORF">DES41_103445</name>
</gene>
<dbReference type="InterPro" id="IPR029046">
    <property type="entry name" value="LolA/LolB/LppX"/>
</dbReference>
<sequence length="195" mass="21420">MPHPLPPHRIERRGLLLALALLPLAAHAQVFDLAQLMRLLAQVQSGQATFTEQRHSSVLDRPVESTGRLSFQAPDRFTRETLKPRSESISVVGNEVTLRQGSRSRTVQLDSVPEAAVIVEAIRGTLTGNREAIDRHFEAQVGGGPNGWQLLLAPRDAGLRKLVVQVAIQGRQSAPREITISMADGDYSIMRITPQ</sequence>
<dbReference type="AlphaFoldDB" id="A0A368Y0L1"/>
<dbReference type="Gene3D" id="2.50.20.10">
    <property type="entry name" value="Lipoprotein localisation LolA/LolB/LppX"/>
    <property type="match status" value="1"/>
</dbReference>
<dbReference type="SUPFAM" id="SSF89392">
    <property type="entry name" value="Prokaryotic lipoproteins and lipoprotein localization factors"/>
    <property type="match status" value="1"/>
</dbReference>
<name>A0A368Y0L1_9BURK</name>
<evidence type="ECO:0000256" key="1">
    <source>
        <dbReference type="ARBA" id="ARBA00022729"/>
    </source>
</evidence>
<evidence type="ECO:0000313" key="3">
    <source>
        <dbReference type="Proteomes" id="UP000252884"/>
    </source>
</evidence>
<keyword evidence="2" id="KW-0449">Lipoprotein</keyword>
<evidence type="ECO:0000313" key="2">
    <source>
        <dbReference type="EMBL" id="RCW72838.1"/>
    </source>
</evidence>
<dbReference type="RefSeq" id="WP_147282854.1">
    <property type="nucleotide sequence ID" value="NZ_QPJK01000003.1"/>
</dbReference>
<dbReference type="EMBL" id="QPJK01000003">
    <property type="protein sequence ID" value="RCW72838.1"/>
    <property type="molecule type" value="Genomic_DNA"/>
</dbReference>
<dbReference type="Proteomes" id="UP000252884">
    <property type="component" value="Unassembled WGS sequence"/>
</dbReference>
<proteinExistence type="predicted"/>
<comment type="caution">
    <text evidence="2">The sequence shown here is derived from an EMBL/GenBank/DDBJ whole genome shotgun (WGS) entry which is preliminary data.</text>
</comment>
<keyword evidence="3" id="KW-1185">Reference proteome</keyword>
<dbReference type="OrthoDB" id="5297911at2"/>
<dbReference type="CDD" id="cd16325">
    <property type="entry name" value="LolA"/>
    <property type="match status" value="1"/>
</dbReference>
<dbReference type="InterPro" id="IPR004564">
    <property type="entry name" value="OM_lipoprot_carrier_LolA-like"/>
</dbReference>
<accession>A0A368Y0L1</accession>
<reference evidence="2 3" key="1">
    <citation type="submission" date="2018-07" db="EMBL/GenBank/DDBJ databases">
        <title>Genomic Encyclopedia of Type Strains, Phase IV (KMG-IV): sequencing the most valuable type-strain genomes for metagenomic binning, comparative biology and taxonomic classification.</title>
        <authorList>
            <person name="Goeker M."/>
        </authorList>
    </citation>
    <scope>NUCLEOTIDE SEQUENCE [LARGE SCALE GENOMIC DNA]</scope>
    <source>
        <strain evidence="2 3">DSM 21634</strain>
    </source>
</reference>
<dbReference type="Pfam" id="PF19574">
    <property type="entry name" value="LolA_3"/>
    <property type="match status" value="1"/>
</dbReference>